<evidence type="ECO:0000313" key="1">
    <source>
        <dbReference type="EMBL" id="KAI4380651.1"/>
    </source>
</evidence>
<protein>
    <submittedName>
        <fullName evidence="1">Uncharacterized protein</fullName>
    </submittedName>
</protein>
<keyword evidence="2" id="KW-1185">Reference proteome</keyword>
<name>A0ACB9RQZ6_9MYRT</name>
<reference evidence="2" key="1">
    <citation type="journal article" date="2023" name="Front. Plant Sci.">
        <title>Chromosomal-level genome assembly of Melastoma candidum provides insights into trichome evolution.</title>
        <authorList>
            <person name="Zhong Y."/>
            <person name="Wu W."/>
            <person name="Sun C."/>
            <person name="Zou P."/>
            <person name="Liu Y."/>
            <person name="Dai S."/>
            <person name="Zhou R."/>
        </authorList>
    </citation>
    <scope>NUCLEOTIDE SEQUENCE [LARGE SCALE GENOMIC DNA]</scope>
</reference>
<accession>A0ACB9RQZ6</accession>
<dbReference type="EMBL" id="CM042882">
    <property type="protein sequence ID" value="KAI4380651.1"/>
    <property type="molecule type" value="Genomic_DNA"/>
</dbReference>
<proteinExistence type="predicted"/>
<gene>
    <name evidence="1" type="ORF">MLD38_006818</name>
</gene>
<sequence length="157" mass="16780">MSMVFRSISATNYTVGDSFGWNTPSNGVSTYTTWASGHTFHVGDVLVFNFVTGNHDVARVTQSDYNNCNTGSPLSIMTTSPVDYVLNVTGSYYFICTYHCSQGQKLQVTVDSSSGTTYGPPPPPPPPRSSASSTSTAHAVASCVMSIVLQKLAYGRI</sequence>
<comment type="caution">
    <text evidence="1">The sequence shown here is derived from an EMBL/GenBank/DDBJ whole genome shotgun (WGS) entry which is preliminary data.</text>
</comment>
<evidence type="ECO:0000313" key="2">
    <source>
        <dbReference type="Proteomes" id="UP001057402"/>
    </source>
</evidence>
<dbReference type="Proteomes" id="UP001057402">
    <property type="component" value="Chromosome 3"/>
</dbReference>
<organism evidence="1 2">
    <name type="scientific">Melastoma candidum</name>
    <dbReference type="NCBI Taxonomy" id="119954"/>
    <lineage>
        <taxon>Eukaryota</taxon>
        <taxon>Viridiplantae</taxon>
        <taxon>Streptophyta</taxon>
        <taxon>Embryophyta</taxon>
        <taxon>Tracheophyta</taxon>
        <taxon>Spermatophyta</taxon>
        <taxon>Magnoliopsida</taxon>
        <taxon>eudicotyledons</taxon>
        <taxon>Gunneridae</taxon>
        <taxon>Pentapetalae</taxon>
        <taxon>rosids</taxon>
        <taxon>malvids</taxon>
        <taxon>Myrtales</taxon>
        <taxon>Melastomataceae</taxon>
        <taxon>Melastomatoideae</taxon>
        <taxon>Melastomateae</taxon>
        <taxon>Melastoma</taxon>
    </lineage>
</organism>